<keyword evidence="2" id="KW-1185">Reference proteome</keyword>
<protein>
    <submittedName>
        <fullName evidence="1">Arsenite efflux transporter metallochaperone ArsD</fullName>
    </submittedName>
</protein>
<comment type="caution">
    <text evidence="1">The sequence shown here is derived from an EMBL/GenBank/DDBJ whole genome shotgun (WGS) entry which is preliminary data.</text>
</comment>
<dbReference type="Pfam" id="PF06953">
    <property type="entry name" value="ArsD"/>
    <property type="match status" value="1"/>
</dbReference>
<dbReference type="EMBL" id="JARWAN010000026">
    <property type="protein sequence ID" value="MDR5900072.1"/>
    <property type="molecule type" value="Genomic_DNA"/>
</dbReference>
<dbReference type="InterPro" id="IPR010712">
    <property type="entry name" value="Arsenical-R_ArsD"/>
</dbReference>
<gene>
    <name evidence="1" type="primary">arsD</name>
    <name evidence="1" type="ORF">QC823_13890</name>
</gene>
<sequence length="124" mass="13351">MTTVTVYDPPMCCSTGVCGTDVEQQLVTFAADLDWLKNQGVTVRRVNLSQEPTEFTTNEEVNALMQASGGDDLPAILIDGKMVSKARYPTRKELAAWNNLPFEAQDTAAPVSPCGSSNTKSSCC</sequence>
<name>A0ABU1H8T2_9GAMM</name>
<proteinExistence type="predicted"/>
<dbReference type="Proteomes" id="UP001254564">
    <property type="component" value="Unassembled WGS sequence"/>
</dbReference>
<dbReference type="NCBIfam" id="NF033727">
    <property type="entry name" value="chaperon_ArsD"/>
    <property type="match status" value="1"/>
</dbReference>
<reference evidence="1 2" key="1">
    <citation type="submission" date="2023-04" db="EMBL/GenBank/DDBJ databases">
        <title>A long-awaited taxogenomic arrangement of the family Halomonadaceae.</title>
        <authorList>
            <person name="De La Haba R."/>
            <person name="Chuvochina M."/>
            <person name="Wittouck S."/>
            <person name="Arahal D.R."/>
            <person name="Sanchez-Porro C."/>
            <person name="Hugenholtz P."/>
            <person name="Ventosa A."/>
        </authorList>
    </citation>
    <scope>NUCLEOTIDE SEQUENCE [LARGE SCALE GENOMIC DNA]</scope>
    <source>
        <strain evidence="1 2">DSM 21020</strain>
    </source>
</reference>
<dbReference type="Gene3D" id="3.40.30.10">
    <property type="entry name" value="Glutaredoxin"/>
    <property type="match status" value="1"/>
</dbReference>
<accession>A0ABU1H8T2</accession>
<evidence type="ECO:0000313" key="2">
    <source>
        <dbReference type="Proteomes" id="UP001254564"/>
    </source>
</evidence>
<organism evidence="1 2">
    <name type="scientific">Vreelandella vilamensis</name>
    <dbReference type="NCBI Taxonomy" id="531309"/>
    <lineage>
        <taxon>Bacteria</taxon>
        <taxon>Pseudomonadati</taxon>
        <taxon>Pseudomonadota</taxon>
        <taxon>Gammaproteobacteria</taxon>
        <taxon>Oceanospirillales</taxon>
        <taxon>Halomonadaceae</taxon>
        <taxon>Vreelandella</taxon>
    </lineage>
</organism>
<evidence type="ECO:0000313" key="1">
    <source>
        <dbReference type="EMBL" id="MDR5900072.1"/>
    </source>
</evidence>
<dbReference type="RefSeq" id="WP_309656946.1">
    <property type="nucleotide sequence ID" value="NZ_JARWAN010000026.1"/>
</dbReference>